<keyword evidence="1" id="KW-0732">Signal</keyword>
<sequence>MIGSLLRWSPRGRPLTALLAVVAALAAVASTVLPAAPARAEYGISCGSQGTDGWRNCETWLRGDRELYDIDPYFAWVNLGDKVSYKKQAVTNNVGRIFVSGNSSSCSGYGITNNVPVKVTQIDTFTFSTVGFGFTVNPSTSSGTINVTAGGTSVSFTNIREKGNCVQHGYGIEFVPTGIGVVWSMAHSTTTTFDWGGGRSWTVGTYDTTRFPGY</sequence>
<dbReference type="EMBL" id="CP159342">
    <property type="protein sequence ID" value="XCH75152.1"/>
    <property type="molecule type" value="Genomic_DNA"/>
</dbReference>
<accession>A0AAU8HIL1</accession>
<dbReference type="RefSeq" id="WP_350934375.1">
    <property type="nucleotide sequence ID" value="NZ_CP157762.1"/>
</dbReference>
<proteinExistence type="predicted"/>
<reference evidence="2" key="1">
    <citation type="submission" date="2024-01" db="EMBL/GenBank/DDBJ databases">
        <title>The genome sequence of Micromonospora mangrovi CCTCC AA 2012012.</title>
        <authorList>
            <person name="Gao J."/>
        </authorList>
    </citation>
    <scope>NUCLEOTIDE SEQUENCE</scope>
    <source>
        <strain evidence="2">CCTCC AA 2012012</strain>
    </source>
</reference>
<evidence type="ECO:0000313" key="3">
    <source>
        <dbReference type="EMBL" id="XCH75152.1"/>
    </source>
</evidence>
<organism evidence="3">
    <name type="scientific">Micromonospora sp. CCTCC AA 2012012</name>
    <dbReference type="NCBI Taxonomy" id="3111921"/>
    <lineage>
        <taxon>Bacteria</taxon>
        <taxon>Bacillati</taxon>
        <taxon>Actinomycetota</taxon>
        <taxon>Actinomycetes</taxon>
        <taxon>Micromonosporales</taxon>
        <taxon>Micromonosporaceae</taxon>
        <taxon>Micromonospora</taxon>
    </lineage>
</organism>
<feature type="signal peptide" evidence="1">
    <location>
        <begin position="1"/>
        <end position="35"/>
    </location>
</feature>
<name>A0AAU8HIL1_9ACTN</name>
<protein>
    <submittedName>
        <fullName evidence="3">Uncharacterized protein</fullName>
    </submittedName>
</protein>
<gene>
    <name evidence="3" type="ORF">ABUL08_03315</name>
    <name evidence="2" type="ORF">VK199_03310</name>
</gene>
<reference evidence="3" key="2">
    <citation type="submission" date="2024-06" db="EMBL/GenBank/DDBJ databases">
        <title>Micromonospora mangrovi CCTCC AA 2012012 genome sequences.</title>
        <authorList>
            <person name="Gao J."/>
        </authorList>
    </citation>
    <scope>NUCLEOTIDE SEQUENCE</scope>
    <source>
        <strain evidence="3">CCTCC AA 2012012</strain>
    </source>
</reference>
<dbReference type="EMBL" id="CP157762">
    <property type="protein sequence ID" value="XBP94453.1"/>
    <property type="molecule type" value="Genomic_DNA"/>
</dbReference>
<evidence type="ECO:0000313" key="2">
    <source>
        <dbReference type="EMBL" id="XBP94453.1"/>
    </source>
</evidence>
<dbReference type="AlphaFoldDB" id="A0AAU8HIL1"/>
<evidence type="ECO:0000256" key="1">
    <source>
        <dbReference type="SAM" id="SignalP"/>
    </source>
</evidence>
<feature type="chain" id="PRO_5043289154" evidence="1">
    <location>
        <begin position="36"/>
        <end position="214"/>
    </location>
</feature>